<evidence type="ECO:0000313" key="2">
    <source>
        <dbReference type="Proteomes" id="UP000293638"/>
    </source>
</evidence>
<keyword evidence="2" id="KW-1185">Reference proteome</keyword>
<dbReference type="InterPro" id="IPR051082">
    <property type="entry name" value="Pentapeptide-BTB/POZ_domain"/>
</dbReference>
<reference evidence="1 2" key="1">
    <citation type="submission" date="2019-02" db="EMBL/GenBank/DDBJ databases">
        <title>Genomic Encyclopedia of Type Strains, Phase IV (KMG-IV): sequencing the most valuable type-strain genomes for metagenomic binning, comparative biology and taxonomic classification.</title>
        <authorList>
            <person name="Goeker M."/>
        </authorList>
    </citation>
    <scope>NUCLEOTIDE SEQUENCE [LARGE SCALE GENOMIC DNA]</scope>
    <source>
        <strain evidence="1 2">DSM 45622</strain>
    </source>
</reference>
<dbReference type="RefSeq" id="WP_231116069.1">
    <property type="nucleotide sequence ID" value="NZ_SGXD01000001.1"/>
</dbReference>
<accession>A0A4Q7NX36</accession>
<dbReference type="PANTHER" id="PTHR14136">
    <property type="entry name" value="BTB_POZ DOMAIN-CONTAINING PROTEIN KCTD9"/>
    <property type="match status" value="1"/>
</dbReference>
<evidence type="ECO:0000313" key="1">
    <source>
        <dbReference type="EMBL" id="RZS91774.1"/>
    </source>
</evidence>
<dbReference type="EMBL" id="SGXD01000001">
    <property type="protein sequence ID" value="RZS91774.1"/>
    <property type="molecule type" value="Genomic_DNA"/>
</dbReference>
<sequence length="264" mass="27738">MDGAPLDARTALLRADCASCTGLCCVVPAFAASADFAIDKPAGTPCPHLALDSRCRIHDELPQRGFPGCTAFDCLGAGQRVTARFAPRSWRDAPDEVAAAFEEARGLHELLWYVADALARPLPVELRVGLATTYAALDAAVDAGEPAGPWFPRVDPLLRRASDAVRTAWPAARQLRRADLAGADLRGADLRGADLRGALLLGADLTGARLADADLVGADLRGARLAGADLRGALFLTPVQVAAAVGDARTLLPEHLARPGRWRG</sequence>
<dbReference type="PANTHER" id="PTHR14136:SF17">
    <property type="entry name" value="BTB_POZ DOMAIN-CONTAINING PROTEIN KCTD9"/>
    <property type="match status" value="1"/>
</dbReference>
<dbReference type="Gene3D" id="2.160.20.80">
    <property type="entry name" value="E3 ubiquitin-protein ligase SopA"/>
    <property type="match status" value="1"/>
</dbReference>
<proteinExistence type="predicted"/>
<comment type="caution">
    <text evidence="1">The sequence shown here is derived from an EMBL/GenBank/DDBJ whole genome shotgun (WGS) entry which is preliminary data.</text>
</comment>
<dbReference type="SUPFAM" id="SSF141571">
    <property type="entry name" value="Pentapeptide repeat-like"/>
    <property type="match status" value="1"/>
</dbReference>
<dbReference type="InterPro" id="IPR001646">
    <property type="entry name" value="5peptide_repeat"/>
</dbReference>
<dbReference type="AlphaFoldDB" id="A0A4Q7NX36"/>
<name>A0A4Q7NX36_9ACTN</name>
<dbReference type="Proteomes" id="UP000293638">
    <property type="component" value="Unassembled WGS sequence"/>
</dbReference>
<organism evidence="1 2">
    <name type="scientific">Motilibacter rhizosphaerae</name>
    <dbReference type="NCBI Taxonomy" id="598652"/>
    <lineage>
        <taxon>Bacteria</taxon>
        <taxon>Bacillati</taxon>
        <taxon>Actinomycetota</taxon>
        <taxon>Actinomycetes</taxon>
        <taxon>Motilibacterales</taxon>
        <taxon>Motilibacteraceae</taxon>
        <taxon>Motilibacter</taxon>
    </lineage>
</organism>
<protein>
    <submittedName>
        <fullName evidence="1">Pentapeptide repeat protein</fullName>
    </submittedName>
</protein>
<gene>
    <name evidence="1" type="ORF">EV189_1022</name>
</gene>
<dbReference type="Pfam" id="PF00805">
    <property type="entry name" value="Pentapeptide"/>
    <property type="match status" value="1"/>
</dbReference>